<dbReference type="GO" id="GO:0043743">
    <property type="term" value="F:LPPG:FO 2-phospho-L-lactate transferase activity"/>
    <property type="evidence" value="ECO:0007669"/>
    <property type="project" value="InterPro"/>
</dbReference>
<dbReference type="InterPro" id="IPR010119">
    <property type="entry name" value="Gluconeogen_factor"/>
</dbReference>
<gene>
    <name evidence="2" type="ORF">GF1_15210</name>
</gene>
<dbReference type="CDD" id="cd07187">
    <property type="entry name" value="YvcK_like"/>
    <property type="match status" value="1"/>
</dbReference>
<evidence type="ECO:0000256" key="1">
    <source>
        <dbReference type="ARBA" id="ARBA00022490"/>
    </source>
</evidence>
<reference evidence="2" key="1">
    <citation type="submission" date="2020-12" db="EMBL/GenBank/DDBJ databases">
        <title>Desulfobium dissulfuricans gen. nov., sp. nov., a novel mesophilic, sulfate-reducing bacterium isolated from a deep-sea hydrothermal vent.</title>
        <authorList>
            <person name="Hashimoto Y."/>
            <person name="Tame A."/>
            <person name="Sawayama S."/>
            <person name="Miyazaki J."/>
            <person name="Takai K."/>
            <person name="Nakagawa S."/>
        </authorList>
    </citation>
    <scope>NUCLEOTIDE SEQUENCE</scope>
    <source>
        <strain evidence="2">GF1</strain>
    </source>
</reference>
<sequence>MPRIEPHHILSQELQELTTQAVPVLDFLLHDNLAEKIIDLSLSGVPDFLASDLGRRLRRLVQTFSSVNTDEVKVVVFGGGTGLSNIIGGDSRRPAWRDRPFTGLKEVFPDLHSIVCVTDDGGSTGELLKDLPLVALGDIRHVLLSSIRRQCLQQRYNLDRLHAEEVARELHAIFNYRFISMPGSAARLLEDTDARLDILPDELRGLLTILTEQLFTDQRLYPSLKRPQCLGNLLLASSVFLQLDPTLSITDLVAGHRIVRTAMIKGLGELAVNMGAGKYSVLPCTTTNARLQVQYANGVRVTSEDKSSRAQRGYPVDRVLVEFARQPFLPTEVLQQIREADIIIFAPGSLYTSIIPIMQVSGLPEAVRDNTRAMKLLVANIWVQKGETDVARDAPHRKFHVSDLIQAYHRNIPGGVNGLFSHVLALNLRDIPGSVLQSYALESKEPIYLDRFRLREMGFEVIEASIFSRELLNQRRVVQHDPDALARAVQTLWGLKISGYLPDHGRPLTLNGPTGLKPVIRKDYQVPCERYEQVRVFLQYLSTEQISQNSRFNEGMPATERQWLLERISEIIWNHPDILLEHLEYVQGISLVDRDCWHRSQKWDNVFSFYDPRDRRIKIRCDMTESLERFEMAFLLALGQSLLGNYAEKKEMEDVLLDGEKVGRIFRLTVREQHHLQSFFSCDELDTFLRLARMQPSTRRSRCYSRLVNSDEGFTPPGLLFGLFYTWYLDNRFATHIEYKMSIMRNKISNLIPEQIRIVGRREGLIRFFRETVFRHPWESATEDRL</sequence>
<organism evidence="2 3">
    <name type="scientific">Desulfolithobacter dissulfuricans</name>
    <dbReference type="NCBI Taxonomy" id="2795293"/>
    <lineage>
        <taxon>Bacteria</taxon>
        <taxon>Pseudomonadati</taxon>
        <taxon>Thermodesulfobacteriota</taxon>
        <taxon>Desulfobulbia</taxon>
        <taxon>Desulfobulbales</taxon>
        <taxon>Desulfobulbaceae</taxon>
        <taxon>Desulfolithobacter</taxon>
    </lineage>
</organism>
<evidence type="ECO:0000313" key="3">
    <source>
        <dbReference type="Proteomes" id="UP001063350"/>
    </source>
</evidence>
<dbReference type="Proteomes" id="UP001063350">
    <property type="component" value="Chromosome"/>
</dbReference>
<dbReference type="PANTHER" id="PTHR30135">
    <property type="entry name" value="UNCHARACTERIZED PROTEIN YVCK-RELATED"/>
    <property type="match status" value="1"/>
</dbReference>
<dbReference type="AlphaFoldDB" id="A0A915XIG7"/>
<dbReference type="InterPro" id="IPR038136">
    <property type="entry name" value="CofD-like_dom_sf"/>
</dbReference>
<dbReference type="RefSeq" id="WP_267929018.1">
    <property type="nucleotide sequence ID" value="NZ_AP024233.1"/>
</dbReference>
<dbReference type="SUPFAM" id="SSF142338">
    <property type="entry name" value="CofD-like"/>
    <property type="match status" value="1"/>
</dbReference>
<dbReference type="PANTHER" id="PTHR30135:SF3">
    <property type="entry name" value="GLUCONEOGENESIS FACTOR-RELATED"/>
    <property type="match status" value="1"/>
</dbReference>
<accession>A0A915XIG7</accession>
<dbReference type="Gene3D" id="3.40.50.10680">
    <property type="entry name" value="CofD-like domains"/>
    <property type="match status" value="1"/>
</dbReference>
<keyword evidence="1" id="KW-0963">Cytoplasm</keyword>
<dbReference type="InterPro" id="IPR002882">
    <property type="entry name" value="CofD"/>
</dbReference>
<name>A0A915XIG7_9BACT</name>
<evidence type="ECO:0000313" key="2">
    <source>
        <dbReference type="EMBL" id="BCO09145.1"/>
    </source>
</evidence>
<keyword evidence="3" id="KW-1185">Reference proteome</keyword>
<dbReference type="KEGG" id="ddu:GF1_15210"/>
<proteinExistence type="predicted"/>
<evidence type="ECO:0008006" key="4">
    <source>
        <dbReference type="Google" id="ProtNLM"/>
    </source>
</evidence>
<protein>
    <recommendedName>
        <fullName evidence="4">YvcK family protein</fullName>
    </recommendedName>
</protein>
<dbReference type="EMBL" id="AP024233">
    <property type="protein sequence ID" value="BCO09145.1"/>
    <property type="molecule type" value="Genomic_DNA"/>
</dbReference>
<dbReference type="Pfam" id="PF01933">
    <property type="entry name" value="CofD"/>
    <property type="match status" value="1"/>
</dbReference>